<gene>
    <name evidence="2" type="ORF">HO133_005769</name>
</gene>
<keyword evidence="3" id="KW-1185">Reference proteome</keyword>
<feature type="compositionally biased region" description="Polar residues" evidence="1">
    <location>
        <begin position="159"/>
        <end position="168"/>
    </location>
</feature>
<protein>
    <submittedName>
        <fullName evidence="2">Uncharacterized protein</fullName>
    </submittedName>
</protein>
<proteinExistence type="predicted"/>
<dbReference type="Proteomes" id="UP000593566">
    <property type="component" value="Unassembled WGS sequence"/>
</dbReference>
<evidence type="ECO:0000313" key="3">
    <source>
        <dbReference type="Proteomes" id="UP000593566"/>
    </source>
</evidence>
<name>A0A8H6F7U4_9LECA</name>
<organism evidence="2 3">
    <name type="scientific">Letharia lupina</name>
    <dbReference type="NCBI Taxonomy" id="560253"/>
    <lineage>
        <taxon>Eukaryota</taxon>
        <taxon>Fungi</taxon>
        <taxon>Dikarya</taxon>
        <taxon>Ascomycota</taxon>
        <taxon>Pezizomycotina</taxon>
        <taxon>Lecanoromycetes</taxon>
        <taxon>OSLEUM clade</taxon>
        <taxon>Lecanoromycetidae</taxon>
        <taxon>Lecanorales</taxon>
        <taxon>Lecanorineae</taxon>
        <taxon>Parmeliaceae</taxon>
        <taxon>Letharia</taxon>
    </lineage>
</organism>
<reference evidence="2 3" key="1">
    <citation type="journal article" date="2020" name="Genomics">
        <title>Complete, high-quality genomes from long-read metagenomic sequencing of two wolf lichen thalli reveals enigmatic genome architecture.</title>
        <authorList>
            <person name="McKenzie S.K."/>
            <person name="Walston R.F."/>
            <person name="Allen J.L."/>
        </authorList>
    </citation>
    <scope>NUCLEOTIDE SEQUENCE [LARGE SCALE GENOMIC DNA]</scope>
    <source>
        <strain evidence="2">WasteWater1</strain>
    </source>
</reference>
<feature type="region of interest" description="Disordered" evidence="1">
    <location>
        <begin position="158"/>
        <end position="177"/>
    </location>
</feature>
<dbReference type="AlphaFoldDB" id="A0A8H6F7U4"/>
<dbReference type="RefSeq" id="XP_037147855.1">
    <property type="nucleotide sequence ID" value="XM_037296674.1"/>
</dbReference>
<sequence length="333" mass="38390">MPLITSLVSYESNLPPTAPLTSKCRTKQPIMPGLASTRFNDPCRYWDLWHHPEDLDSIIACLMWRDKHRLRAMDIAAALAFVQPAEYWGMSGEDVIKVYCYLQRHQNIPENPFADWQSMRDMRTHPHWRYYVIWASSCNVRRMQNLLDESLLPMHKQPDMSSYQQPPLNVSKDKPTDTEAFSQPVASTLSPKGCLPDTPYTLLLSEPPPSAFTMPSIHSIRPEDDVCGKWPGLWSQGHLMDSLICCMMFRDLHHMDEDSIAYVLGISYRGCAGMTGRDVVELYGFLQANPTLHSNPIKYWLDILNRNVEKPDGRRLVTLAILRFGRRSRPRER</sequence>
<evidence type="ECO:0000256" key="1">
    <source>
        <dbReference type="SAM" id="MobiDB-lite"/>
    </source>
</evidence>
<dbReference type="EMBL" id="JACCJB010000022">
    <property type="protein sequence ID" value="KAF6218420.1"/>
    <property type="molecule type" value="Genomic_DNA"/>
</dbReference>
<dbReference type="GeneID" id="59334174"/>
<evidence type="ECO:0000313" key="2">
    <source>
        <dbReference type="EMBL" id="KAF6218420.1"/>
    </source>
</evidence>
<accession>A0A8H6F7U4</accession>
<comment type="caution">
    <text evidence="2">The sequence shown here is derived from an EMBL/GenBank/DDBJ whole genome shotgun (WGS) entry which is preliminary data.</text>
</comment>